<proteinExistence type="predicted"/>
<name>A0ABQ7K2I7_9FUNG</name>
<accession>A0ABQ7K2I7</accession>
<dbReference type="Proteomes" id="UP001194696">
    <property type="component" value="Unassembled WGS sequence"/>
</dbReference>
<keyword evidence="3" id="KW-1185">Reference proteome</keyword>
<feature type="region of interest" description="Disordered" evidence="1">
    <location>
        <begin position="1"/>
        <end position="30"/>
    </location>
</feature>
<dbReference type="EMBL" id="JAAAIM010000304">
    <property type="protein sequence ID" value="KAG0290221.1"/>
    <property type="molecule type" value="Genomic_DNA"/>
</dbReference>
<organism evidence="2 3">
    <name type="scientific">Linnemannia gamsii</name>
    <dbReference type="NCBI Taxonomy" id="64522"/>
    <lineage>
        <taxon>Eukaryota</taxon>
        <taxon>Fungi</taxon>
        <taxon>Fungi incertae sedis</taxon>
        <taxon>Mucoromycota</taxon>
        <taxon>Mortierellomycotina</taxon>
        <taxon>Mortierellomycetes</taxon>
        <taxon>Mortierellales</taxon>
        <taxon>Mortierellaceae</taxon>
        <taxon>Linnemannia</taxon>
    </lineage>
</organism>
<protein>
    <submittedName>
        <fullName evidence="2">Uncharacterized protein</fullName>
    </submittedName>
</protein>
<sequence>METHAAEWEDAPTSTITPMRSGIGPHLSEQASDSHVLLTVSNLDFDGCATDTDSEKETLHKTDCPQLKYGWYSPNCVIADG</sequence>
<gene>
    <name evidence="2" type="ORF">BGZ96_006310</name>
</gene>
<evidence type="ECO:0000313" key="3">
    <source>
        <dbReference type="Proteomes" id="UP001194696"/>
    </source>
</evidence>
<comment type="caution">
    <text evidence="2">The sequence shown here is derived from an EMBL/GenBank/DDBJ whole genome shotgun (WGS) entry which is preliminary data.</text>
</comment>
<reference evidence="2 3" key="1">
    <citation type="journal article" date="2020" name="Fungal Divers.">
        <title>Resolving the Mortierellaceae phylogeny through synthesis of multi-gene phylogenetics and phylogenomics.</title>
        <authorList>
            <person name="Vandepol N."/>
            <person name="Liber J."/>
            <person name="Desiro A."/>
            <person name="Na H."/>
            <person name="Kennedy M."/>
            <person name="Barry K."/>
            <person name="Grigoriev I.V."/>
            <person name="Miller A.N."/>
            <person name="O'Donnell K."/>
            <person name="Stajich J.E."/>
            <person name="Bonito G."/>
        </authorList>
    </citation>
    <scope>NUCLEOTIDE SEQUENCE [LARGE SCALE GENOMIC DNA]</scope>
    <source>
        <strain evidence="2 3">AD045</strain>
    </source>
</reference>
<evidence type="ECO:0000313" key="2">
    <source>
        <dbReference type="EMBL" id="KAG0290221.1"/>
    </source>
</evidence>
<evidence type="ECO:0000256" key="1">
    <source>
        <dbReference type="SAM" id="MobiDB-lite"/>
    </source>
</evidence>